<feature type="coiled-coil region" evidence="1">
    <location>
        <begin position="126"/>
        <end position="174"/>
    </location>
</feature>
<dbReference type="VEuPathDB" id="TrichDB:TVAGG3_0157720"/>
<evidence type="ECO:0000256" key="1">
    <source>
        <dbReference type="SAM" id="Coils"/>
    </source>
</evidence>
<dbReference type="EMBL" id="DS113648">
    <property type="protein sequence ID" value="EAX99151.1"/>
    <property type="molecule type" value="Genomic_DNA"/>
</dbReference>
<dbReference type="AlphaFoldDB" id="A2F7J3"/>
<dbReference type="VEuPathDB" id="TrichDB:TVAG_115550"/>
<dbReference type="InParanoid" id="A2F7J3"/>
<evidence type="ECO:0000313" key="2">
    <source>
        <dbReference type="EMBL" id="EAX99151.1"/>
    </source>
</evidence>
<accession>A2F7J3</accession>
<proteinExistence type="predicted"/>
<keyword evidence="3" id="KW-1185">Reference proteome</keyword>
<dbReference type="Proteomes" id="UP000001542">
    <property type="component" value="Unassembled WGS sequence"/>
</dbReference>
<reference evidence="2" key="2">
    <citation type="journal article" date="2007" name="Science">
        <title>Draft genome sequence of the sexually transmitted pathogen Trichomonas vaginalis.</title>
        <authorList>
            <person name="Carlton J.M."/>
            <person name="Hirt R.P."/>
            <person name="Silva J.C."/>
            <person name="Delcher A.L."/>
            <person name="Schatz M."/>
            <person name="Zhao Q."/>
            <person name="Wortman J.R."/>
            <person name="Bidwell S.L."/>
            <person name="Alsmark U.C.M."/>
            <person name="Besteiro S."/>
            <person name="Sicheritz-Ponten T."/>
            <person name="Noel C.J."/>
            <person name="Dacks J.B."/>
            <person name="Foster P.G."/>
            <person name="Simillion C."/>
            <person name="Van de Peer Y."/>
            <person name="Miranda-Saavedra D."/>
            <person name="Barton G.J."/>
            <person name="Westrop G.D."/>
            <person name="Mueller S."/>
            <person name="Dessi D."/>
            <person name="Fiori P.L."/>
            <person name="Ren Q."/>
            <person name="Paulsen I."/>
            <person name="Zhang H."/>
            <person name="Bastida-Corcuera F.D."/>
            <person name="Simoes-Barbosa A."/>
            <person name="Brown M.T."/>
            <person name="Hayes R.D."/>
            <person name="Mukherjee M."/>
            <person name="Okumura C.Y."/>
            <person name="Schneider R."/>
            <person name="Smith A.J."/>
            <person name="Vanacova S."/>
            <person name="Villalvazo M."/>
            <person name="Haas B.J."/>
            <person name="Pertea M."/>
            <person name="Feldblyum T.V."/>
            <person name="Utterback T.R."/>
            <person name="Shu C.L."/>
            <person name="Osoegawa K."/>
            <person name="de Jong P.J."/>
            <person name="Hrdy I."/>
            <person name="Horvathova L."/>
            <person name="Zubacova Z."/>
            <person name="Dolezal P."/>
            <person name="Malik S.B."/>
            <person name="Logsdon J.M. Jr."/>
            <person name="Henze K."/>
            <person name="Gupta A."/>
            <person name="Wang C.C."/>
            <person name="Dunne R.L."/>
            <person name="Upcroft J.A."/>
            <person name="Upcroft P."/>
            <person name="White O."/>
            <person name="Salzberg S.L."/>
            <person name="Tang P."/>
            <person name="Chiu C.-H."/>
            <person name="Lee Y.-S."/>
            <person name="Embley T.M."/>
            <person name="Coombs G.H."/>
            <person name="Mottram J.C."/>
            <person name="Tachezy J."/>
            <person name="Fraser-Liggett C.M."/>
            <person name="Johnson P.J."/>
        </authorList>
    </citation>
    <scope>NUCLEOTIDE SEQUENCE [LARGE SCALE GENOMIC DNA]</scope>
    <source>
        <strain evidence="2">G3</strain>
    </source>
</reference>
<name>A2F7J3_TRIV3</name>
<organism evidence="2 3">
    <name type="scientific">Trichomonas vaginalis (strain ATCC PRA-98 / G3)</name>
    <dbReference type="NCBI Taxonomy" id="412133"/>
    <lineage>
        <taxon>Eukaryota</taxon>
        <taxon>Metamonada</taxon>
        <taxon>Parabasalia</taxon>
        <taxon>Trichomonadida</taxon>
        <taxon>Trichomonadidae</taxon>
        <taxon>Trichomonas</taxon>
    </lineage>
</organism>
<protein>
    <submittedName>
        <fullName evidence="2">Uncharacterized protein</fullName>
    </submittedName>
</protein>
<sequence length="204" mass="24549">MQYIFIIKKYFPRQKKNNNSMENKRSKEYIKLLDEFFNSPSTENMMIEELRRKQRLISSEQMFRLVNWDRENANLIKRKRIHLANCISSRAALQVLDDSYLEKMNTRISQINRFYDECSEKINISKEEYDKSLAELKKKLSNIKDQNAILTNDIKKLEEQEERYYRIKTQYEASLKIDSLKKEESKLKAELAQKGRPSFLTLKK</sequence>
<gene>
    <name evidence="2" type="ORF">TVAG_115550</name>
</gene>
<dbReference type="SMR" id="A2F7J3"/>
<evidence type="ECO:0000313" key="3">
    <source>
        <dbReference type="Proteomes" id="UP000001542"/>
    </source>
</evidence>
<keyword evidence="1" id="KW-0175">Coiled coil</keyword>
<reference evidence="2" key="1">
    <citation type="submission" date="2006-10" db="EMBL/GenBank/DDBJ databases">
        <authorList>
            <person name="Amadeo P."/>
            <person name="Zhao Q."/>
            <person name="Wortman J."/>
            <person name="Fraser-Liggett C."/>
            <person name="Carlton J."/>
        </authorList>
    </citation>
    <scope>NUCLEOTIDE SEQUENCE</scope>
    <source>
        <strain evidence="2">G3</strain>
    </source>
</reference>